<dbReference type="Proteomes" id="UP001060919">
    <property type="component" value="Chromosome"/>
</dbReference>
<dbReference type="EMBL" id="AP026867">
    <property type="protein sequence ID" value="BDS12478.1"/>
    <property type="molecule type" value="Genomic_DNA"/>
</dbReference>
<reference evidence="1" key="1">
    <citation type="submission" date="2022-09" db="EMBL/GenBank/DDBJ databases">
        <title>Aureispira anguillicida sp. nov., isolated from Leptocephalus of Japanese eel Anguilla japonica.</title>
        <authorList>
            <person name="Yuasa K."/>
            <person name="Mekata T."/>
            <person name="Ikunari K."/>
        </authorList>
    </citation>
    <scope>NUCLEOTIDE SEQUENCE</scope>
    <source>
        <strain evidence="1">EL160426</strain>
    </source>
</reference>
<organism evidence="1 2">
    <name type="scientific">Aureispira anguillae</name>
    <dbReference type="NCBI Taxonomy" id="2864201"/>
    <lineage>
        <taxon>Bacteria</taxon>
        <taxon>Pseudomonadati</taxon>
        <taxon>Bacteroidota</taxon>
        <taxon>Saprospiria</taxon>
        <taxon>Saprospirales</taxon>
        <taxon>Saprospiraceae</taxon>
        <taxon>Aureispira</taxon>
    </lineage>
</organism>
<accession>A0A915YG23</accession>
<proteinExistence type="predicted"/>
<name>A0A915YG23_9BACT</name>
<evidence type="ECO:0000313" key="1">
    <source>
        <dbReference type="EMBL" id="BDS12478.1"/>
    </source>
</evidence>
<evidence type="ECO:0000313" key="2">
    <source>
        <dbReference type="Proteomes" id="UP001060919"/>
    </source>
</evidence>
<dbReference type="AlphaFoldDB" id="A0A915YG23"/>
<protein>
    <submittedName>
        <fullName evidence="1">Uncharacterized protein</fullName>
    </submittedName>
</protein>
<dbReference type="KEGG" id="aup:AsAng_0032010"/>
<keyword evidence="2" id="KW-1185">Reference proteome</keyword>
<sequence>MKIKKVWILYKKNRTITYTHFCIGKNERNCTFVGELN</sequence>
<gene>
    <name evidence="1" type="ORF">AsAng_0032010</name>
</gene>